<name>A0A914WU77_9BILA</name>
<feature type="region of interest" description="Disordered" evidence="1">
    <location>
        <begin position="53"/>
        <end position="90"/>
    </location>
</feature>
<keyword evidence="2" id="KW-1185">Reference proteome</keyword>
<accession>A0A914WU77</accession>
<evidence type="ECO:0000313" key="2">
    <source>
        <dbReference type="Proteomes" id="UP000887566"/>
    </source>
</evidence>
<proteinExistence type="predicted"/>
<reference evidence="3" key="1">
    <citation type="submission" date="2022-11" db="UniProtKB">
        <authorList>
            <consortium name="WormBaseParasite"/>
        </authorList>
    </citation>
    <scope>IDENTIFICATION</scope>
</reference>
<evidence type="ECO:0000313" key="3">
    <source>
        <dbReference type="WBParaSite" id="PSAMB.scaffold5422size11731.g26567.t1"/>
    </source>
</evidence>
<evidence type="ECO:0000256" key="1">
    <source>
        <dbReference type="SAM" id="MobiDB-lite"/>
    </source>
</evidence>
<dbReference type="Proteomes" id="UP000887566">
    <property type="component" value="Unplaced"/>
</dbReference>
<organism evidence="2 3">
    <name type="scientific">Plectus sambesii</name>
    <dbReference type="NCBI Taxonomy" id="2011161"/>
    <lineage>
        <taxon>Eukaryota</taxon>
        <taxon>Metazoa</taxon>
        <taxon>Ecdysozoa</taxon>
        <taxon>Nematoda</taxon>
        <taxon>Chromadorea</taxon>
        <taxon>Plectida</taxon>
        <taxon>Plectina</taxon>
        <taxon>Plectoidea</taxon>
        <taxon>Plectidae</taxon>
        <taxon>Plectus</taxon>
    </lineage>
</organism>
<dbReference type="WBParaSite" id="PSAMB.scaffold5422size11731.g26567.t1">
    <property type="protein sequence ID" value="PSAMB.scaffold5422size11731.g26567.t1"/>
    <property type="gene ID" value="PSAMB.scaffold5422size11731.g26567"/>
</dbReference>
<dbReference type="AlphaFoldDB" id="A0A914WU77"/>
<sequence>MASMGWRVICSADVSTKFVSRRHGQRHGQWPGGPQYPIDVHSWYLAHTGHVAQQPNMPGPSSAAGFDMALASPPGTVPPPSYKEAMSEKP</sequence>
<protein>
    <submittedName>
        <fullName evidence="3">Uncharacterized protein</fullName>
    </submittedName>
</protein>